<organism evidence="1 2">
    <name type="scientific">Sulfobacillus harzensis</name>
    <dbReference type="NCBI Taxonomy" id="2729629"/>
    <lineage>
        <taxon>Bacteria</taxon>
        <taxon>Bacillati</taxon>
        <taxon>Bacillota</taxon>
        <taxon>Clostridia</taxon>
        <taxon>Eubacteriales</taxon>
        <taxon>Clostridiales Family XVII. Incertae Sedis</taxon>
        <taxon>Sulfobacillus</taxon>
    </lineage>
</organism>
<dbReference type="SUPFAM" id="SSF102588">
    <property type="entry name" value="LmbE-like"/>
    <property type="match status" value="1"/>
</dbReference>
<dbReference type="EMBL" id="JABBVZ010000090">
    <property type="protein sequence ID" value="NMP24186.1"/>
    <property type="molecule type" value="Genomic_DNA"/>
</dbReference>
<evidence type="ECO:0000313" key="2">
    <source>
        <dbReference type="Proteomes" id="UP000533476"/>
    </source>
</evidence>
<evidence type="ECO:0000313" key="1">
    <source>
        <dbReference type="EMBL" id="NMP24186.1"/>
    </source>
</evidence>
<dbReference type="AlphaFoldDB" id="A0A7Y0L6K7"/>
<dbReference type="Gene3D" id="3.40.50.10320">
    <property type="entry name" value="LmbE-like"/>
    <property type="match status" value="1"/>
</dbReference>
<name>A0A7Y0L6K7_9FIRM</name>
<protein>
    <submittedName>
        <fullName evidence="1">PIG-L family deacetylase</fullName>
    </submittedName>
</protein>
<reference evidence="1 2" key="1">
    <citation type="submission" date="2020-04" db="EMBL/GenBank/DDBJ databases">
        <authorList>
            <person name="Zhang R."/>
            <person name="Schippers A."/>
        </authorList>
    </citation>
    <scope>NUCLEOTIDE SEQUENCE [LARGE SCALE GENOMIC DNA]</scope>
    <source>
        <strain evidence="1 2">DSM 109850</strain>
    </source>
</reference>
<gene>
    <name evidence="1" type="ORF">HIJ39_17785</name>
</gene>
<sequence length="232" mass="26005">MKIMAIGGHAGDMDLTAGAALAGAVLEGHEVVLFHLTPGEKGHPTLSAQDYAKQKMDEARAFADIIGGRARFLEYGDGELPVNDHVKFQVADVIREEKPQVIITHWKNSIHKDHANTHLIVEDAVFYAEIKAFERSLPPHGVSRIYYADNWEDPFDYEPDVYVGIGDQAYDRWLKGAQQYAYARGETGFQFIEYYKALMTVRGLPHGFPRAEAFARPTWSRQVRLTSLAAKG</sequence>
<dbReference type="InterPro" id="IPR003737">
    <property type="entry name" value="GlcNAc_PI_deacetylase-related"/>
</dbReference>
<comment type="caution">
    <text evidence="1">The sequence shown here is derived from an EMBL/GenBank/DDBJ whole genome shotgun (WGS) entry which is preliminary data.</text>
</comment>
<dbReference type="Proteomes" id="UP000533476">
    <property type="component" value="Unassembled WGS sequence"/>
</dbReference>
<proteinExistence type="predicted"/>
<accession>A0A7Y0L6K7</accession>
<dbReference type="Pfam" id="PF02585">
    <property type="entry name" value="PIG-L"/>
    <property type="match status" value="1"/>
</dbReference>
<keyword evidence="2" id="KW-1185">Reference proteome</keyword>
<dbReference type="RefSeq" id="WP_169102075.1">
    <property type="nucleotide sequence ID" value="NZ_JABBVZ010000090.1"/>
</dbReference>
<dbReference type="InterPro" id="IPR024078">
    <property type="entry name" value="LmbE-like_dom_sf"/>
</dbReference>